<keyword evidence="9" id="KW-0479">Metal-binding</keyword>
<evidence type="ECO:0000256" key="10">
    <source>
        <dbReference type="ARBA" id="ARBA00022759"/>
    </source>
</evidence>
<sequence>MNTAASIANKSFLLKAIGVLCVTSWRLWIWCLKFLKKRMLWEWIECKKLKFFAMVLHLGNPGPGGYAAILRYKDKEKIISGGEHFTTNNRMELRALNEALKILKRPCHITLYSDSQYVCQAINVWLANWQKKNFSKVKNVDLWKEFLKVSKGHLIVAVWIKGHNGHAENERCDNLAKLEAQKRVKTTT</sequence>
<comment type="catalytic activity">
    <reaction evidence="1">
        <text>Endonucleolytic cleavage to 5'-phosphomonoester.</text>
        <dbReference type="EC" id="3.1.26.4"/>
    </reaction>
</comment>
<evidence type="ECO:0000256" key="4">
    <source>
        <dbReference type="ARBA" id="ARBA00005300"/>
    </source>
</evidence>
<name>B6JLP9_HELP2</name>
<dbReference type="GO" id="GO:0003676">
    <property type="term" value="F:nucleic acid binding"/>
    <property type="evidence" value="ECO:0007669"/>
    <property type="project" value="InterPro"/>
</dbReference>
<feature type="domain" description="RNase H type-1" evidence="14">
    <location>
        <begin position="35"/>
        <end position="181"/>
    </location>
</feature>
<dbReference type="HOGENOM" id="CLU_030894_6_2_7"/>
<dbReference type="KEGG" id="hpp:HPP12_0674"/>
<evidence type="ECO:0000259" key="14">
    <source>
        <dbReference type="PROSITE" id="PS50879"/>
    </source>
</evidence>
<dbReference type="PROSITE" id="PS50879">
    <property type="entry name" value="RNASE_H_1"/>
    <property type="match status" value="1"/>
</dbReference>
<accession>B6JLP9</accession>
<keyword evidence="13" id="KW-0472">Membrane</keyword>
<keyword evidence="12" id="KW-0460">Magnesium</keyword>
<dbReference type="InterPro" id="IPR002156">
    <property type="entry name" value="RNaseH_domain"/>
</dbReference>
<dbReference type="InterPro" id="IPR012337">
    <property type="entry name" value="RNaseH-like_sf"/>
</dbReference>
<comment type="subunit">
    <text evidence="5">Monomer.</text>
</comment>
<dbReference type="Pfam" id="PF00075">
    <property type="entry name" value="RNase_H"/>
    <property type="match status" value="1"/>
</dbReference>
<dbReference type="Gene3D" id="3.30.420.10">
    <property type="entry name" value="Ribonuclease H-like superfamily/Ribonuclease H"/>
    <property type="match status" value="1"/>
</dbReference>
<keyword evidence="10" id="KW-0255">Endonuclease</keyword>
<feature type="transmembrane region" description="Helical" evidence="13">
    <location>
        <begin position="12"/>
        <end position="32"/>
    </location>
</feature>
<dbReference type="NCBIfam" id="NF001236">
    <property type="entry name" value="PRK00203.1"/>
    <property type="match status" value="1"/>
</dbReference>
<evidence type="ECO:0000256" key="13">
    <source>
        <dbReference type="SAM" id="Phobius"/>
    </source>
</evidence>
<dbReference type="GO" id="GO:0043137">
    <property type="term" value="P:DNA replication, removal of RNA primer"/>
    <property type="evidence" value="ECO:0007669"/>
    <property type="project" value="TreeGrafter"/>
</dbReference>
<evidence type="ECO:0000256" key="3">
    <source>
        <dbReference type="ARBA" id="ARBA00004065"/>
    </source>
</evidence>
<dbReference type="InterPro" id="IPR036397">
    <property type="entry name" value="RNaseH_sf"/>
</dbReference>
<evidence type="ECO:0000256" key="6">
    <source>
        <dbReference type="ARBA" id="ARBA00012180"/>
    </source>
</evidence>
<proteinExistence type="inferred from homology"/>
<reference evidence="16" key="1">
    <citation type="submission" date="2008-10" db="EMBL/GenBank/DDBJ databases">
        <title>The complete genome sequence of Helicobacter pylori strain P12.</title>
        <authorList>
            <person name="Fischer W."/>
            <person name="Windhager L."/>
            <person name="Karnholz A."/>
            <person name="Zeiller M."/>
            <person name="Zimmer R."/>
            <person name="Haas R."/>
        </authorList>
    </citation>
    <scope>NUCLEOTIDE SEQUENCE [LARGE SCALE GENOMIC DNA]</scope>
    <source>
        <strain evidence="16">P12</strain>
    </source>
</reference>
<protein>
    <recommendedName>
        <fullName evidence="7">Ribonuclease HI</fullName>
        <ecNumber evidence="6">3.1.26.4</ecNumber>
    </recommendedName>
</protein>
<keyword evidence="13" id="KW-1133">Transmembrane helix</keyword>
<dbReference type="CDD" id="cd09278">
    <property type="entry name" value="RNase_HI_prokaryote_like"/>
    <property type="match status" value="1"/>
</dbReference>
<evidence type="ECO:0000256" key="7">
    <source>
        <dbReference type="ARBA" id="ARBA00016227"/>
    </source>
</evidence>
<dbReference type="EMBL" id="CP001217">
    <property type="protein sequence ID" value="ACJ07827.1"/>
    <property type="molecule type" value="Genomic_DNA"/>
</dbReference>
<reference evidence="15 16" key="2">
    <citation type="journal article" date="2010" name="Nucleic Acids Res.">
        <title>Strain-specific genes of Helicobacter pylori: genome evolution driven by a novel type IV secretion system and genomic island transfer.</title>
        <authorList>
            <person name="Fischer W."/>
            <person name="Windhager L."/>
            <person name="Rohrer S."/>
            <person name="Zeiller M."/>
            <person name="Karnholz A."/>
            <person name="Hoffmann R."/>
            <person name="Zimmer R."/>
            <person name="Haas R."/>
        </authorList>
    </citation>
    <scope>NUCLEOTIDE SEQUENCE [LARGE SCALE GENOMIC DNA]</scope>
    <source>
        <strain evidence="15 16">P12</strain>
    </source>
</reference>
<dbReference type="InterPro" id="IPR050092">
    <property type="entry name" value="RNase_H"/>
</dbReference>
<evidence type="ECO:0000313" key="15">
    <source>
        <dbReference type="EMBL" id="ACJ07827.1"/>
    </source>
</evidence>
<dbReference type="GO" id="GO:0004523">
    <property type="term" value="F:RNA-DNA hybrid ribonuclease activity"/>
    <property type="evidence" value="ECO:0007669"/>
    <property type="project" value="UniProtKB-EC"/>
</dbReference>
<dbReference type="Proteomes" id="UP000008198">
    <property type="component" value="Chromosome"/>
</dbReference>
<dbReference type="InterPro" id="IPR022892">
    <property type="entry name" value="RNaseHI"/>
</dbReference>
<comment type="similarity">
    <text evidence="4">Belongs to the RNase H family.</text>
</comment>
<dbReference type="EC" id="3.1.26.4" evidence="6"/>
<dbReference type="SUPFAM" id="SSF53098">
    <property type="entry name" value="Ribonuclease H-like"/>
    <property type="match status" value="1"/>
</dbReference>
<evidence type="ECO:0000256" key="5">
    <source>
        <dbReference type="ARBA" id="ARBA00011245"/>
    </source>
</evidence>
<evidence type="ECO:0000256" key="1">
    <source>
        <dbReference type="ARBA" id="ARBA00000077"/>
    </source>
</evidence>
<comment type="function">
    <text evidence="3">Endonuclease that specifically degrades the RNA of RNA-DNA hybrids.</text>
</comment>
<evidence type="ECO:0000256" key="8">
    <source>
        <dbReference type="ARBA" id="ARBA00022722"/>
    </source>
</evidence>
<dbReference type="AlphaFoldDB" id="B6JLP9"/>
<organism evidence="15 16">
    <name type="scientific">Helicobacter pylori (strain P12)</name>
    <dbReference type="NCBI Taxonomy" id="570508"/>
    <lineage>
        <taxon>Bacteria</taxon>
        <taxon>Pseudomonadati</taxon>
        <taxon>Campylobacterota</taxon>
        <taxon>Epsilonproteobacteria</taxon>
        <taxon>Campylobacterales</taxon>
        <taxon>Helicobacteraceae</taxon>
        <taxon>Helicobacter</taxon>
    </lineage>
</organism>
<evidence type="ECO:0000313" key="16">
    <source>
        <dbReference type="Proteomes" id="UP000008198"/>
    </source>
</evidence>
<gene>
    <name evidence="15" type="primary">rnhA</name>
    <name evidence="15" type="ordered locus">HPP12_0674</name>
</gene>
<evidence type="ECO:0000256" key="12">
    <source>
        <dbReference type="ARBA" id="ARBA00022842"/>
    </source>
</evidence>
<dbReference type="FunFam" id="3.30.420.10:FF:000089">
    <property type="entry name" value="Ribonuclease H"/>
    <property type="match status" value="1"/>
</dbReference>
<evidence type="ECO:0000256" key="11">
    <source>
        <dbReference type="ARBA" id="ARBA00022801"/>
    </source>
</evidence>
<keyword evidence="8" id="KW-0540">Nuclease</keyword>
<dbReference type="PANTHER" id="PTHR10642:SF26">
    <property type="entry name" value="RIBONUCLEASE H1"/>
    <property type="match status" value="1"/>
</dbReference>
<evidence type="ECO:0000256" key="2">
    <source>
        <dbReference type="ARBA" id="ARBA00001946"/>
    </source>
</evidence>
<comment type="cofactor">
    <cofactor evidence="2">
        <name>Mg(2+)</name>
        <dbReference type="ChEBI" id="CHEBI:18420"/>
    </cofactor>
</comment>
<keyword evidence="11" id="KW-0378">Hydrolase</keyword>
<dbReference type="PANTHER" id="PTHR10642">
    <property type="entry name" value="RIBONUCLEASE H1"/>
    <property type="match status" value="1"/>
</dbReference>
<dbReference type="GO" id="GO:0046872">
    <property type="term" value="F:metal ion binding"/>
    <property type="evidence" value="ECO:0007669"/>
    <property type="project" value="UniProtKB-KW"/>
</dbReference>
<keyword evidence="13" id="KW-0812">Transmembrane</keyword>
<evidence type="ECO:0000256" key="9">
    <source>
        <dbReference type="ARBA" id="ARBA00022723"/>
    </source>
</evidence>